<reference evidence="2 3" key="1">
    <citation type="submission" date="2017-02" db="EMBL/GenBank/DDBJ databases">
        <authorList>
            <person name="Peterson S.W."/>
        </authorList>
    </citation>
    <scope>NUCLEOTIDE SEQUENCE [LARGE SCALE GENOMIC DNA]</scope>
    <source>
        <strain evidence="2 3">DSM 45154</strain>
    </source>
</reference>
<dbReference type="AlphaFoldDB" id="A0A1T4T2K8"/>
<feature type="transmembrane region" description="Helical" evidence="1">
    <location>
        <begin position="267"/>
        <end position="285"/>
    </location>
</feature>
<dbReference type="Proteomes" id="UP000190637">
    <property type="component" value="Unassembled WGS sequence"/>
</dbReference>
<evidence type="ECO:0000313" key="2">
    <source>
        <dbReference type="EMBL" id="SKA34715.1"/>
    </source>
</evidence>
<name>A0A1T4T2K8_9ACTN</name>
<dbReference type="STRING" id="1122192.SAMN02745673_04360"/>
<keyword evidence="1" id="KW-0812">Transmembrane</keyword>
<keyword evidence="1" id="KW-1133">Transmembrane helix</keyword>
<gene>
    <name evidence="2" type="ORF">SAMN02745673_04360</name>
</gene>
<evidence type="ECO:0000313" key="3">
    <source>
        <dbReference type="Proteomes" id="UP000190637"/>
    </source>
</evidence>
<protein>
    <submittedName>
        <fullName evidence="2">Uncharacterized protein</fullName>
    </submittedName>
</protein>
<feature type="transmembrane region" description="Helical" evidence="1">
    <location>
        <begin position="22"/>
        <end position="41"/>
    </location>
</feature>
<keyword evidence="3" id="KW-1185">Reference proteome</keyword>
<feature type="transmembrane region" description="Helical" evidence="1">
    <location>
        <begin position="230"/>
        <end position="255"/>
    </location>
</feature>
<proteinExistence type="predicted"/>
<sequence length="428" mass="46460">MNGQAVSAARLPLYALALARRYWAPLLCVHTVGVFLHWAVLRGMVLLERVDPVAALAGLSVAVLTTLTATIVMLHLLVPGLPTLQAELLARRARGVRSATLAERERRVVDAIATAVLPFLLLYSAWGMFAEEYRRYAVELINHSGIQAYTDQLQIDALGPPLVAALVCLAGRVVVERLYHRGGAPGLGVLTALFEANWMFFAVFSVVRLTDQARQWVASRAVVAELHDAAADLVALAGDLTGLPLGAACAALFALVSGGWEQLKDAVLEPLMWLAIVAVIFGAEIDRAEAVLRGDARAARVRAATRRLPRPLRGVAGITARDLREKYAPFLNAIRFVLRVGPVFFLTLCLCHVLLEAAEGWLRRGVHLVVGPHDFLGWWWQWLEPLAFATGALHEVLRVCLLAAAFELALRALAGHSVGRRVRPAPAG</sequence>
<feature type="transmembrane region" description="Helical" evidence="1">
    <location>
        <begin position="111"/>
        <end position="129"/>
    </location>
</feature>
<keyword evidence="1" id="KW-0472">Membrane</keyword>
<organism evidence="2 3">
    <name type="scientific">Marinactinospora thermotolerans DSM 45154</name>
    <dbReference type="NCBI Taxonomy" id="1122192"/>
    <lineage>
        <taxon>Bacteria</taxon>
        <taxon>Bacillati</taxon>
        <taxon>Actinomycetota</taxon>
        <taxon>Actinomycetes</taxon>
        <taxon>Streptosporangiales</taxon>
        <taxon>Nocardiopsidaceae</taxon>
        <taxon>Marinactinospora</taxon>
    </lineage>
</organism>
<dbReference type="EMBL" id="FUWS01000013">
    <property type="protein sequence ID" value="SKA34715.1"/>
    <property type="molecule type" value="Genomic_DNA"/>
</dbReference>
<accession>A0A1T4T2K8</accession>
<evidence type="ECO:0000256" key="1">
    <source>
        <dbReference type="SAM" id="Phobius"/>
    </source>
</evidence>
<feature type="transmembrane region" description="Helical" evidence="1">
    <location>
        <begin position="336"/>
        <end position="355"/>
    </location>
</feature>
<feature type="transmembrane region" description="Helical" evidence="1">
    <location>
        <begin position="53"/>
        <end position="78"/>
    </location>
</feature>
<feature type="transmembrane region" description="Helical" evidence="1">
    <location>
        <begin position="187"/>
        <end position="209"/>
    </location>
</feature>
<dbReference type="RefSeq" id="WP_078763597.1">
    <property type="nucleotide sequence ID" value="NZ_FUWS01000013.1"/>
</dbReference>
<dbReference type="OrthoDB" id="3804146at2"/>